<evidence type="ECO:0000259" key="4">
    <source>
        <dbReference type="PROSITE" id="PS51192"/>
    </source>
</evidence>
<evidence type="ECO:0000256" key="2">
    <source>
        <dbReference type="ARBA" id="ARBA00023242"/>
    </source>
</evidence>
<dbReference type="Proteomes" id="UP000242638">
    <property type="component" value="Unassembled WGS sequence"/>
</dbReference>
<reference evidence="6" key="1">
    <citation type="submission" date="2013-11" db="EMBL/GenBank/DDBJ databases">
        <title>The genomic landscape of the Guanapo guppy.</title>
        <authorList>
            <person name="Kuenstner A."/>
            <person name="Dreyer C."/>
        </authorList>
    </citation>
    <scope>NUCLEOTIDE SEQUENCE</scope>
    <source>
        <strain evidence="6">Guanapo</strain>
    </source>
</reference>
<keyword evidence="3" id="KW-0472">Membrane</keyword>
<dbReference type="GO" id="GO:0034728">
    <property type="term" value="P:nucleosome organization"/>
    <property type="evidence" value="ECO:0007669"/>
    <property type="project" value="TreeGrafter"/>
</dbReference>
<evidence type="ECO:0000313" key="6">
    <source>
        <dbReference type="Proteomes" id="UP000242638"/>
    </source>
</evidence>
<dbReference type="Gene3D" id="3.40.50.300">
    <property type="entry name" value="P-loop containing nucleotide triphosphate hydrolases"/>
    <property type="match status" value="2"/>
</dbReference>
<dbReference type="GO" id="GO:0000785">
    <property type="term" value="C:chromatin"/>
    <property type="evidence" value="ECO:0007669"/>
    <property type="project" value="TreeGrafter"/>
</dbReference>
<accession>A0A3P9NJ35</accession>
<keyword evidence="3" id="KW-1133">Transmembrane helix</keyword>
<reference evidence="5" key="2">
    <citation type="submission" date="2025-08" db="UniProtKB">
        <authorList>
            <consortium name="Ensembl"/>
        </authorList>
    </citation>
    <scope>IDENTIFICATION</scope>
    <source>
        <strain evidence="5">Guanapo</strain>
    </source>
</reference>
<dbReference type="GO" id="GO:0003682">
    <property type="term" value="F:chromatin binding"/>
    <property type="evidence" value="ECO:0007669"/>
    <property type="project" value="TreeGrafter"/>
</dbReference>
<dbReference type="Pfam" id="PF00176">
    <property type="entry name" value="SNF2-rel_dom"/>
    <property type="match status" value="1"/>
</dbReference>
<dbReference type="PANTHER" id="PTHR45623:SF19">
    <property type="entry name" value="CHROMODOMAIN-HELICASE-DNA-BINDING PROTEIN 2"/>
    <property type="match status" value="1"/>
</dbReference>
<dbReference type="Ensembl" id="ENSPRET00000009664.1">
    <property type="protein sequence ID" value="ENSPREP00000009552.1"/>
    <property type="gene ID" value="ENSPREG00000006449.1"/>
</dbReference>
<dbReference type="GO" id="GO:0042393">
    <property type="term" value="F:histone binding"/>
    <property type="evidence" value="ECO:0007669"/>
    <property type="project" value="TreeGrafter"/>
</dbReference>
<dbReference type="STRING" id="8081.ENSPREP00000009552"/>
<dbReference type="SMART" id="SM00487">
    <property type="entry name" value="DEXDc"/>
    <property type="match status" value="1"/>
</dbReference>
<dbReference type="PROSITE" id="PS51192">
    <property type="entry name" value="HELICASE_ATP_BIND_1"/>
    <property type="match status" value="1"/>
</dbReference>
<dbReference type="GO" id="GO:0005524">
    <property type="term" value="F:ATP binding"/>
    <property type="evidence" value="ECO:0007669"/>
    <property type="project" value="InterPro"/>
</dbReference>
<organism evidence="5 6">
    <name type="scientific">Poecilia reticulata</name>
    <name type="common">Guppy</name>
    <name type="synonym">Acanthophacelus reticulatus</name>
    <dbReference type="NCBI Taxonomy" id="8081"/>
    <lineage>
        <taxon>Eukaryota</taxon>
        <taxon>Metazoa</taxon>
        <taxon>Chordata</taxon>
        <taxon>Craniata</taxon>
        <taxon>Vertebrata</taxon>
        <taxon>Euteleostomi</taxon>
        <taxon>Actinopterygii</taxon>
        <taxon>Neopterygii</taxon>
        <taxon>Teleostei</taxon>
        <taxon>Neoteleostei</taxon>
        <taxon>Acanthomorphata</taxon>
        <taxon>Ovalentaria</taxon>
        <taxon>Atherinomorphae</taxon>
        <taxon>Cyprinodontiformes</taxon>
        <taxon>Poeciliidae</taxon>
        <taxon>Poeciliinae</taxon>
        <taxon>Poecilia</taxon>
    </lineage>
</organism>
<evidence type="ECO:0000256" key="3">
    <source>
        <dbReference type="SAM" id="Phobius"/>
    </source>
</evidence>
<dbReference type="Bgee" id="ENSPREG00000006449">
    <property type="expression patterns" value="Expressed in caudal fin and 1 other cell type or tissue"/>
</dbReference>
<keyword evidence="2" id="KW-0539">Nucleus</keyword>
<sequence length="331" mass="39127">AEVCRLKETLRDYQLDGLNWLAHSWCNSVILADEMGLGKTIQTISFLSYLFHQHQLYGPFLVVVPLSTLTSWQREFDTWAPDMNVVVYLGDVMSRKTWVNHQTKRIRFNALLTTYEILLKDKGVLGNINWAFLGVDEAHRLKNDDSLLYKSLMEFRSNHRLLITGTPLQNSLKELWSLLHFLMPDKFDSWEDFEDEHGKGRDNGYQSLHKVLEPFLLRRVKKDVEKSLPAKVEQILQMFFMCFFFFFSFLFFQALVRGSGKLVLLDKLLTRLRERGNRVLIFSQMVRMLDILAEYLTKKRYPFQVRFERFIHTLLKRALTQYGNLYSISET</sequence>
<keyword evidence="3" id="KW-0812">Transmembrane</keyword>
<dbReference type="InterPro" id="IPR000330">
    <property type="entry name" value="SNF2_N"/>
</dbReference>
<dbReference type="SUPFAM" id="SSF52540">
    <property type="entry name" value="P-loop containing nucleoside triphosphate hydrolases"/>
    <property type="match status" value="2"/>
</dbReference>
<feature type="transmembrane region" description="Helical" evidence="3">
    <location>
        <begin position="235"/>
        <end position="256"/>
    </location>
</feature>
<dbReference type="InterPro" id="IPR014001">
    <property type="entry name" value="Helicase_ATP-bd"/>
</dbReference>
<reference evidence="5" key="3">
    <citation type="submission" date="2025-09" db="UniProtKB">
        <authorList>
            <consortium name="Ensembl"/>
        </authorList>
    </citation>
    <scope>IDENTIFICATION</scope>
    <source>
        <strain evidence="5">Guanapo</strain>
    </source>
</reference>
<evidence type="ECO:0000313" key="5">
    <source>
        <dbReference type="Ensembl" id="ENSPREP00000009552.1"/>
    </source>
</evidence>
<dbReference type="GO" id="GO:0003677">
    <property type="term" value="F:DNA binding"/>
    <property type="evidence" value="ECO:0007669"/>
    <property type="project" value="TreeGrafter"/>
</dbReference>
<dbReference type="FunFam" id="3.40.50.10810:FF:000007">
    <property type="entry name" value="Chromodomain-helicase-DNA-binding protein 2 isoform 1"/>
    <property type="match status" value="1"/>
</dbReference>
<dbReference type="Gene3D" id="3.40.50.10810">
    <property type="entry name" value="Tandem AAA-ATPase domain"/>
    <property type="match status" value="1"/>
</dbReference>
<dbReference type="GO" id="GO:0005634">
    <property type="term" value="C:nucleus"/>
    <property type="evidence" value="ECO:0007669"/>
    <property type="project" value="UniProtKB-SubCell"/>
</dbReference>
<dbReference type="AlphaFoldDB" id="A0A3P9NJ35"/>
<dbReference type="GO" id="GO:0016887">
    <property type="term" value="F:ATP hydrolysis activity"/>
    <property type="evidence" value="ECO:0007669"/>
    <property type="project" value="TreeGrafter"/>
</dbReference>
<comment type="subcellular location">
    <subcellularLocation>
        <location evidence="1">Nucleus</location>
    </subcellularLocation>
</comment>
<dbReference type="GO" id="GO:0140658">
    <property type="term" value="F:ATP-dependent chromatin remodeler activity"/>
    <property type="evidence" value="ECO:0007669"/>
    <property type="project" value="TreeGrafter"/>
</dbReference>
<dbReference type="InterPro" id="IPR027417">
    <property type="entry name" value="P-loop_NTPase"/>
</dbReference>
<dbReference type="PANTHER" id="PTHR45623">
    <property type="entry name" value="CHROMODOMAIN-HELICASE-DNA-BINDING PROTEIN 3-RELATED-RELATED"/>
    <property type="match status" value="1"/>
</dbReference>
<proteinExistence type="predicted"/>
<feature type="domain" description="Helicase ATP-binding" evidence="4">
    <location>
        <begin position="20"/>
        <end position="185"/>
    </location>
</feature>
<protein>
    <recommendedName>
        <fullName evidence="4">Helicase ATP-binding domain-containing protein</fullName>
    </recommendedName>
</protein>
<dbReference type="GeneTree" id="ENSGT00940000155888"/>
<dbReference type="OMA" id="HENAFRR"/>
<evidence type="ECO:0000256" key="1">
    <source>
        <dbReference type="ARBA" id="ARBA00004123"/>
    </source>
</evidence>
<keyword evidence="6" id="KW-1185">Reference proteome</keyword>
<dbReference type="InterPro" id="IPR038718">
    <property type="entry name" value="SNF2-like_sf"/>
</dbReference>
<name>A0A3P9NJ35_POERE</name>